<evidence type="ECO:0000313" key="8">
    <source>
        <dbReference type="EMBL" id="SHK45462.1"/>
    </source>
</evidence>
<dbReference type="EC" id="5.2.1.8" evidence="3 6"/>
<accession>A0A1M6SL49</accession>
<dbReference type="Proteomes" id="UP000184474">
    <property type="component" value="Unassembled WGS sequence"/>
</dbReference>
<dbReference type="PANTHER" id="PTHR43811">
    <property type="entry name" value="FKBP-TYPE PEPTIDYL-PROLYL CIS-TRANS ISOMERASE FKPA"/>
    <property type="match status" value="1"/>
</dbReference>
<dbReference type="PROSITE" id="PS50059">
    <property type="entry name" value="FKBP_PPIASE"/>
    <property type="match status" value="2"/>
</dbReference>
<evidence type="ECO:0000256" key="4">
    <source>
        <dbReference type="ARBA" id="ARBA00023110"/>
    </source>
</evidence>
<gene>
    <name evidence="8" type="ORF">SAMN04488028_10560</name>
</gene>
<reference evidence="9" key="1">
    <citation type="submission" date="2016-11" db="EMBL/GenBank/DDBJ databases">
        <authorList>
            <person name="Varghese N."/>
            <person name="Submissions S."/>
        </authorList>
    </citation>
    <scope>NUCLEOTIDE SEQUENCE [LARGE SCALE GENOMIC DNA]</scope>
    <source>
        <strain evidence="9">DSM 26134</strain>
    </source>
</reference>
<comment type="catalytic activity">
    <reaction evidence="1 6">
        <text>[protein]-peptidylproline (omega=180) = [protein]-peptidylproline (omega=0)</text>
        <dbReference type="Rhea" id="RHEA:16237"/>
        <dbReference type="Rhea" id="RHEA-COMP:10747"/>
        <dbReference type="Rhea" id="RHEA-COMP:10748"/>
        <dbReference type="ChEBI" id="CHEBI:83833"/>
        <dbReference type="ChEBI" id="CHEBI:83834"/>
        <dbReference type="EC" id="5.2.1.8"/>
    </reaction>
</comment>
<name>A0A1M6SL49_REIAG</name>
<sequence>MLLVAVAILASCKEDEVVDEAYAAQEAIILDYLQENDLSDSTQKDESGIYYQIITENRSGISASTGDVLSIYYTAQAVDNQPYDAVTNNGSNEPVKMQFNTGSIFPVGLDISLGLMEEGDTAIFYIPTSLAYEGLDELSSIIPANSVIIMTVELVGIQSETEQDSEETLMIEAFISEQKLDSAIIDSTMIGGVWVRDTTMYLPVDSVELLPSGVYYKRTEEGQSNQTVNAGELADIQYLAYKMESYASGSSFDGTTGSDFFSFPLNDQAVITGLDAGVDVMEREERALLIMPSRTAYGASAFVTPRNRKDYLVEKDVIPTYASKVSPYQILVFEVELLQPQPIVN</sequence>
<dbReference type="STRING" id="156994.SAMN04488028_10560"/>
<feature type="domain" description="PPIase FKBP-type" evidence="7">
    <location>
        <begin position="66"/>
        <end position="158"/>
    </location>
</feature>
<dbReference type="EMBL" id="FRAA01000005">
    <property type="protein sequence ID" value="SHK45462.1"/>
    <property type="molecule type" value="Genomic_DNA"/>
</dbReference>
<evidence type="ECO:0000256" key="2">
    <source>
        <dbReference type="ARBA" id="ARBA00006577"/>
    </source>
</evidence>
<keyword evidence="9" id="KW-1185">Reference proteome</keyword>
<keyword evidence="5 6" id="KW-0413">Isomerase</keyword>
<dbReference type="InterPro" id="IPR001179">
    <property type="entry name" value="PPIase_FKBP_dom"/>
</dbReference>
<dbReference type="GO" id="GO:0003755">
    <property type="term" value="F:peptidyl-prolyl cis-trans isomerase activity"/>
    <property type="evidence" value="ECO:0007669"/>
    <property type="project" value="UniProtKB-KW"/>
</dbReference>
<feature type="domain" description="PPIase FKBP-type" evidence="7">
    <location>
        <begin position="231"/>
        <end position="341"/>
    </location>
</feature>
<evidence type="ECO:0000256" key="1">
    <source>
        <dbReference type="ARBA" id="ARBA00000971"/>
    </source>
</evidence>
<dbReference type="PANTHER" id="PTHR43811:SF26">
    <property type="entry name" value="PEPTIDYL-PROLYL CIS-TRANS ISOMERASE FKBP16-1, CHLOROPLASTIC"/>
    <property type="match status" value="1"/>
</dbReference>
<evidence type="ECO:0000256" key="3">
    <source>
        <dbReference type="ARBA" id="ARBA00013194"/>
    </source>
</evidence>
<dbReference type="Pfam" id="PF00254">
    <property type="entry name" value="FKBP_C"/>
    <property type="match status" value="2"/>
</dbReference>
<keyword evidence="4 6" id="KW-0697">Rotamase</keyword>
<evidence type="ECO:0000259" key="7">
    <source>
        <dbReference type="PROSITE" id="PS50059"/>
    </source>
</evidence>
<dbReference type="AlphaFoldDB" id="A0A1M6SL49"/>
<dbReference type="InterPro" id="IPR046357">
    <property type="entry name" value="PPIase_dom_sf"/>
</dbReference>
<evidence type="ECO:0000313" key="9">
    <source>
        <dbReference type="Proteomes" id="UP000184474"/>
    </source>
</evidence>
<evidence type="ECO:0000256" key="5">
    <source>
        <dbReference type="ARBA" id="ARBA00023235"/>
    </source>
</evidence>
<evidence type="ECO:0000256" key="6">
    <source>
        <dbReference type="PROSITE-ProRule" id="PRU00277"/>
    </source>
</evidence>
<dbReference type="Gene3D" id="3.10.50.40">
    <property type="match status" value="2"/>
</dbReference>
<proteinExistence type="inferred from homology"/>
<organism evidence="8 9">
    <name type="scientific">Reichenbachiella agariperforans</name>
    <dbReference type="NCBI Taxonomy" id="156994"/>
    <lineage>
        <taxon>Bacteria</taxon>
        <taxon>Pseudomonadati</taxon>
        <taxon>Bacteroidota</taxon>
        <taxon>Cytophagia</taxon>
        <taxon>Cytophagales</taxon>
        <taxon>Reichenbachiellaceae</taxon>
        <taxon>Reichenbachiella</taxon>
    </lineage>
</organism>
<comment type="similarity">
    <text evidence="2">Belongs to the FKBP-type PPIase family.</text>
</comment>
<protein>
    <recommendedName>
        <fullName evidence="3 6">peptidylprolyl isomerase</fullName>
        <ecNumber evidence="3 6">5.2.1.8</ecNumber>
    </recommendedName>
</protein>
<dbReference type="SUPFAM" id="SSF54534">
    <property type="entry name" value="FKBP-like"/>
    <property type="match status" value="2"/>
</dbReference>